<proteinExistence type="predicted"/>
<name>A0ABZ0RL51_9BACT</name>
<keyword evidence="2" id="KW-1185">Reference proteome</keyword>
<organism evidence="1 2">
    <name type="scientific">Coraliomargarita algicola</name>
    <dbReference type="NCBI Taxonomy" id="3092156"/>
    <lineage>
        <taxon>Bacteria</taxon>
        <taxon>Pseudomonadati</taxon>
        <taxon>Verrucomicrobiota</taxon>
        <taxon>Opitutia</taxon>
        <taxon>Puniceicoccales</taxon>
        <taxon>Coraliomargaritaceae</taxon>
        <taxon>Coraliomargarita</taxon>
    </lineage>
</organism>
<evidence type="ECO:0000313" key="1">
    <source>
        <dbReference type="EMBL" id="WPJ95979.1"/>
    </source>
</evidence>
<dbReference type="RefSeq" id="WP_319832846.1">
    <property type="nucleotide sequence ID" value="NZ_CP138858.1"/>
</dbReference>
<dbReference type="EMBL" id="CP138858">
    <property type="protein sequence ID" value="WPJ95979.1"/>
    <property type="molecule type" value="Genomic_DNA"/>
</dbReference>
<protein>
    <submittedName>
        <fullName evidence="1">Uncharacterized protein</fullName>
    </submittedName>
</protein>
<dbReference type="Proteomes" id="UP001324993">
    <property type="component" value="Chromosome"/>
</dbReference>
<accession>A0ABZ0RL51</accession>
<gene>
    <name evidence="1" type="ORF">SH580_21415</name>
</gene>
<reference evidence="1 2" key="1">
    <citation type="submission" date="2023-11" db="EMBL/GenBank/DDBJ databases">
        <title>Coraliomargarita sp. nov., isolated from marine algae.</title>
        <authorList>
            <person name="Lee J.K."/>
            <person name="Baek J.H."/>
            <person name="Kim J.M."/>
            <person name="Choi D.G."/>
            <person name="Jeon C.O."/>
        </authorList>
    </citation>
    <scope>NUCLEOTIDE SEQUENCE [LARGE SCALE GENOMIC DNA]</scope>
    <source>
        <strain evidence="1 2">J2-16</strain>
    </source>
</reference>
<sequence>MAGSRGTQLKRILRTEFMKPHRISLFIVCLHFTFVLALPLAAQSNIDTSGVKFTCLLWDELPMDELYYKEGESYEPIEFRKGKRSKEYSLRNTSVFELFVPVVNEDGQGYFKLIGTSPLVEGTAQILFIMVPLERQPDMLLSILALDDSIDGFPPGTFRFANFTGSELLVKVRDEVTQLAAGKVTVADSQSSEDGGLVPVALGSLEGELLHFTRIYAHARTREIVFILKSKNPRKKFDFKFVPQNMPQPKKLAE</sequence>
<evidence type="ECO:0000313" key="2">
    <source>
        <dbReference type="Proteomes" id="UP001324993"/>
    </source>
</evidence>